<dbReference type="RefSeq" id="WP_353650778.1">
    <property type="nucleotide sequence ID" value="NZ_CP159218.1"/>
</dbReference>
<dbReference type="Gene3D" id="2.30.42.10">
    <property type="match status" value="1"/>
</dbReference>
<dbReference type="AlphaFoldDB" id="A0AAU8DUN7"/>
<evidence type="ECO:0000259" key="1">
    <source>
        <dbReference type="Pfam" id="PF05362"/>
    </source>
</evidence>
<dbReference type="Pfam" id="PF13180">
    <property type="entry name" value="PDZ_2"/>
    <property type="match status" value="1"/>
</dbReference>
<proteinExistence type="predicted"/>
<dbReference type="InterPro" id="IPR020568">
    <property type="entry name" value="Ribosomal_Su5_D2-typ_SF"/>
</dbReference>
<name>A0AAU8DUN7_9ACTN</name>
<dbReference type="InterPro" id="IPR008269">
    <property type="entry name" value="Lon_proteolytic"/>
</dbReference>
<gene>
    <name evidence="3" type="ORF">ABLG96_07695</name>
</gene>
<feature type="domain" description="PDZ" evidence="2">
    <location>
        <begin position="148"/>
        <end position="214"/>
    </location>
</feature>
<dbReference type="EMBL" id="CP159218">
    <property type="protein sequence ID" value="XCG65168.1"/>
    <property type="molecule type" value="Genomic_DNA"/>
</dbReference>
<dbReference type="GO" id="GO:0004252">
    <property type="term" value="F:serine-type endopeptidase activity"/>
    <property type="evidence" value="ECO:0007669"/>
    <property type="project" value="InterPro"/>
</dbReference>
<dbReference type="Gene3D" id="3.30.230.10">
    <property type="match status" value="1"/>
</dbReference>
<dbReference type="InterPro" id="IPR001478">
    <property type="entry name" value="PDZ"/>
</dbReference>
<dbReference type="GO" id="GO:0006508">
    <property type="term" value="P:proteolysis"/>
    <property type="evidence" value="ECO:0007669"/>
    <property type="project" value="InterPro"/>
</dbReference>
<evidence type="ECO:0000259" key="2">
    <source>
        <dbReference type="Pfam" id="PF13180"/>
    </source>
</evidence>
<reference evidence="3" key="1">
    <citation type="submission" date="2024-05" db="EMBL/GenBank/DDBJ databases">
        <authorList>
            <person name="Cai S.Y."/>
            <person name="Jin L.M."/>
            <person name="Li H.R."/>
        </authorList>
    </citation>
    <scope>NUCLEOTIDE SEQUENCE</scope>
    <source>
        <strain evidence="3">A5-74</strain>
    </source>
</reference>
<accession>A0AAU8DUN7</accession>
<evidence type="ECO:0000313" key="3">
    <source>
        <dbReference type="EMBL" id="XCG65168.1"/>
    </source>
</evidence>
<dbReference type="SUPFAM" id="SSF50156">
    <property type="entry name" value="PDZ domain-like"/>
    <property type="match status" value="1"/>
</dbReference>
<sequence>MTWYSRLSQRGKVLLTGGVLGGVLVVAAAAIPVPYVALGPGVTYNTLGAVGGTEVISFSGKGVPSSAAEEIPGASHLNMTTISVTDGLPLFAALGLWANGDSALVPREDQFPPDKSVEQVNQQNAELFQESQSAAEISALRYLKYPEVVYVGDIPTDSPSVGKLQPNDRITSFGGTAVTDRASLLKAILPTKPGQQVEVAVVRDGKPTTVQVTLGTRPDSGKQGYLGTVPTDRPIADFTISISLDRIGGPSAGLMFTLGIIDKLTAGDLASGHFIAGTGTINPDTTDPTKPSAVGPIGGITLKLIAARDQGAQFFLVPAANCSEAVTDIPAGLTLVKVSTVDDAMTALQQIAAGGPTTGC</sequence>
<dbReference type="GO" id="GO:0004176">
    <property type="term" value="F:ATP-dependent peptidase activity"/>
    <property type="evidence" value="ECO:0007669"/>
    <property type="project" value="InterPro"/>
</dbReference>
<dbReference type="InterPro" id="IPR036034">
    <property type="entry name" value="PDZ_sf"/>
</dbReference>
<dbReference type="SUPFAM" id="SSF54211">
    <property type="entry name" value="Ribosomal protein S5 domain 2-like"/>
    <property type="match status" value="1"/>
</dbReference>
<feature type="domain" description="Lon proteolytic" evidence="1">
    <location>
        <begin position="249"/>
        <end position="345"/>
    </location>
</feature>
<dbReference type="Pfam" id="PF05362">
    <property type="entry name" value="Lon_C"/>
    <property type="match status" value="1"/>
</dbReference>
<dbReference type="InterPro" id="IPR014721">
    <property type="entry name" value="Ribsml_uS5_D2-typ_fold_subgr"/>
</dbReference>
<protein>
    <submittedName>
        <fullName evidence="3">PDZ domain-containing protein</fullName>
    </submittedName>
</protein>
<organism evidence="3">
    <name type="scientific">Nakamurella sp. A5-74</name>
    <dbReference type="NCBI Taxonomy" id="3158264"/>
    <lineage>
        <taxon>Bacteria</taxon>
        <taxon>Bacillati</taxon>
        <taxon>Actinomycetota</taxon>
        <taxon>Actinomycetes</taxon>
        <taxon>Nakamurellales</taxon>
        <taxon>Nakamurellaceae</taxon>
        <taxon>Nakamurella</taxon>
    </lineage>
</organism>